<feature type="chain" id="PRO_5022663879" description="Probable sugar-binding periplasmic protein" evidence="7">
    <location>
        <begin position="24"/>
        <end position="414"/>
    </location>
</feature>
<dbReference type="KEGG" id="lit:FPZ52_12005"/>
<dbReference type="AlphaFoldDB" id="A0A5B8IWA0"/>
<keyword evidence="4 7" id="KW-0732">Signal</keyword>
<dbReference type="GO" id="GO:0042597">
    <property type="term" value="C:periplasmic space"/>
    <property type="evidence" value="ECO:0007669"/>
    <property type="project" value="UniProtKB-SubCell"/>
</dbReference>
<comment type="similarity">
    <text evidence="2">Belongs to the bacterial solute-binding protein 1 family.</text>
</comment>
<evidence type="ECO:0000313" key="8">
    <source>
        <dbReference type="EMBL" id="QDY70432.1"/>
    </source>
</evidence>
<feature type="signal peptide" evidence="7">
    <location>
        <begin position="1"/>
        <end position="23"/>
    </location>
</feature>
<organism evidence="8 9">
    <name type="scientific">Qingshengfaniella alkalisoli</name>
    <dbReference type="NCBI Taxonomy" id="2599296"/>
    <lineage>
        <taxon>Bacteria</taxon>
        <taxon>Pseudomonadati</taxon>
        <taxon>Pseudomonadota</taxon>
        <taxon>Alphaproteobacteria</taxon>
        <taxon>Rhodobacterales</taxon>
        <taxon>Paracoccaceae</taxon>
        <taxon>Qingshengfaniella</taxon>
    </lineage>
</organism>
<protein>
    <recommendedName>
        <fullName evidence="6">Probable sugar-binding periplasmic protein</fullName>
    </recommendedName>
</protein>
<keyword evidence="8" id="KW-0614">Plasmid</keyword>
<dbReference type="OrthoDB" id="7819610at2"/>
<comment type="function">
    <text evidence="5">Part of a binding-protein-dependent transport system for a sugar.</text>
</comment>
<accession>A0A5B8IWA0</accession>
<dbReference type="PANTHER" id="PTHR43649:SF28">
    <property type="entry name" value="BINDING PROTEIN COMPONENT OF ABC SUGAR TRANSPORTER-RELATED"/>
    <property type="match status" value="1"/>
</dbReference>
<evidence type="ECO:0000313" key="9">
    <source>
        <dbReference type="Proteomes" id="UP000318483"/>
    </source>
</evidence>
<keyword evidence="9" id="KW-1185">Reference proteome</keyword>
<evidence type="ECO:0000256" key="2">
    <source>
        <dbReference type="ARBA" id="ARBA00008520"/>
    </source>
</evidence>
<geneLocation type="plasmid" evidence="8 9">
    <name>unnamed1</name>
</geneLocation>
<dbReference type="EMBL" id="CP042262">
    <property type="protein sequence ID" value="QDY70432.1"/>
    <property type="molecule type" value="Genomic_DNA"/>
</dbReference>
<evidence type="ECO:0000256" key="6">
    <source>
        <dbReference type="ARBA" id="ARBA00049753"/>
    </source>
</evidence>
<dbReference type="Proteomes" id="UP000318483">
    <property type="component" value="Plasmid unnamed1"/>
</dbReference>
<gene>
    <name evidence="8" type="ORF">FPZ52_12005</name>
</gene>
<reference evidence="8 9" key="1">
    <citation type="submission" date="2019-07" db="EMBL/GenBank/DDBJ databases">
        <title>Litoreibacter alkalisoli sp. nov., isolated from saline-alkaline soil.</title>
        <authorList>
            <person name="Wang S."/>
            <person name="Xu L."/>
            <person name="Xing Y.-T."/>
            <person name="Sun J.-Q."/>
        </authorList>
    </citation>
    <scope>NUCLEOTIDE SEQUENCE [LARGE SCALE GENOMIC DNA]</scope>
    <source>
        <strain evidence="8 9">LN3S51</strain>
        <plasmid evidence="8 9">unnamed1</plasmid>
    </source>
</reference>
<comment type="subcellular location">
    <subcellularLocation>
        <location evidence="1">Periplasm</location>
    </subcellularLocation>
</comment>
<dbReference type="Pfam" id="PF13416">
    <property type="entry name" value="SBP_bac_8"/>
    <property type="match status" value="1"/>
</dbReference>
<keyword evidence="3" id="KW-0813">Transport</keyword>
<dbReference type="Gene3D" id="3.40.190.10">
    <property type="entry name" value="Periplasmic binding protein-like II"/>
    <property type="match status" value="2"/>
</dbReference>
<evidence type="ECO:0000256" key="7">
    <source>
        <dbReference type="SAM" id="SignalP"/>
    </source>
</evidence>
<dbReference type="SUPFAM" id="SSF53850">
    <property type="entry name" value="Periplasmic binding protein-like II"/>
    <property type="match status" value="1"/>
</dbReference>
<evidence type="ECO:0000256" key="1">
    <source>
        <dbReference type="ARBA" id="ARBA00004418"/>
    </source>
</evidence>
<evidence type="ECO:0000256" key="4">
    <source>
        <dbReference type="ARBA" id="ARBA00022729"/>
    </source>
</evidence>
<evidence type="ECO:0000256" key="3">
    <source>
        <dbReference type="ARBA" id="ARBA00022448"/>
    </source>
</evidence>
<name>A0A5B8IWA0_9RHOB</name>
<proteinExistence type="inferred from homology"/>
<sequence length="414" mass="45005">MSTTIRLTAATAFASLLAASVQAEELVIYQKWSSPAEVAALNVLHEGAAELGIEWIDITIPHDTGSNVNLLNLVTGGKPPNIFSENNPAVYRDLEQMGLARPLTSDFEKAGVTQHLPPSVIKSITVDGEIMKFPLGIHIDGMLFYNKEVAEKAGVSPEGWTSLDDMHADFDKIREAGAVPLALGAQAWQIGYLTHALIATTGGVDLFESIYGPEPKVEALDDPAVAETFDWLRKFQQAADEGSINRDWNMTANTVINGDALMQIHGDWMKGEWLAAGKVPGKDFGCIQIPGSKALSVTVDAWGLLGDQPEAKDKAELDFALMAVSPEINAEFAAKKGSTPVRTDIPTENLDVCSQEVMTILEDPTHQVQNPHSMVDADWQSSVWEVAFNFWSDPDMSTEDAVSELKNNFDIILN</sequence>
<dbReference type="InterPro" id="IPR050490">
    <property type="entry name" value="Bact_solute-bd_prot1"/>
</dbReference>
<evidence type="ECO:0000256" key="5">
    <source>
        <dbReference type="ARBA" id="ARBA00049629"/>
    </source>
</evidence>
<dbReference type="PANTHER" id="PTHR43649">
    <property type="entry name" value="ARABINOSE-BINDING PROTEIN-RELATED"/>
    <property type="match status" value="1"/>
</dbReference>
<dbReference type="InterPro" id="IPR006059">
    <property type="entry name" value="SBP"/>
</dbReference>
<dbReference type="RefSeq" id="WP_146365850.1">
    <property type="nucleotide sequence ID" value="NZ_CP042262.1"/>
</dbReference>